<keyword evidence="4" id="KW-1185">Reference proteome</keyword>
<dbReference type="InterPro" id="IPR005379">
    <property type="entry name" value="FDM1-5/IDN2_XH"/>
</dbReference>
<reference evidence="4" key="1">
    <citation type="journal article" date="2011" name="Nat. Genet.">
        <title>The Arabidopsis lyrata genome sequence and the basis of rapid genome size change.</title>
        <authorList>
            <person name="Hu T.T."/>
            <person name="Pattyn P."/>
            <person name="Bakker E.G."/>
            <person name="Cao J."/>
            <person name="Cheng J.-F."/>
            <person name="Clark R.M."/>
            <person name="Fahlgren N."/>
            <person name="Fawcett J.A."/>
            <person name="Grimwood J."/>
            <person name="Gundlach H."/>
            <person name="Haberer G."/>
            <person name="Hollister J.D."/>
            <person name="Ossowski S."/>
            <person name="Ottilar R.P."/>
            <person name="Salamov A.A."/>
            <person name="Schneeberger K."/>
            <person name="Spannagl M."/>
            <person name="Wang X."/>
            <person name="Yang L."/>
            <person name="Nasrallah M.E."/>
            <person name="Bergelson J."/>
            <person name="Carrington J.C."/>
            <person name="Gaut B.S."/>
            <person name="Schmutz J."/>
            <person name="Mayer K.F.X."/>
            <person name="Van de Peer Y."/>
            <person name="Grigoriev I.V."/>
            <person name="Nordborg M."/>
            <person name="Weigel D."/>
            <person name="Guo Y.-L."/>
        </authorList>
    </citation>
    <scope>NUCLEOTIDE SEQUENCE [LARGE SCALE GENOMIC DNA]</scope>
    <source>
        <strain evidence="4">cv. MN47</strain>
    </source>
</reference>
<proteinExistence type="predicted"/>
<dbReference type="KEGG" id="aly:9323585"/>
<dbReference type="HOGENOM" id="CLU_1362116_0_0_1"/>
<dbReference type="Pfam" id="PF03469">
    <property type="entry name" value="XH"/>
    <property type="match status" value="1"/>
</dbReference>
<dbReference type="EMBL" id="GL348714">
    <property type="protein sequence ID" value="EFH63780.1"/>
    <property type="molecule type" value="Genomic_DNA"/>
</dbReference>
<protein>
    <submittedName>
        <fullName evidence="3">Predicted protein</fullName>
    </submittedName>
</protein>
<keyword evidence="1" id="KW-0175">Coiled coil</keyword>
<name>D7KRQ3_ARALL</name>
<evidence type="ECO:0000256" key="1">
    <source>
        <dbReference type="SAM" id="Coils"/>
    </source>
</evidence>
<sequence>MNAEEMQSKITGYEQRINDYERKRVRYERTIGRLQDDLLDRDNEILRAKFTVVQALPELNPPDLDPVLDLQRVPGYLDIRIFERACLDASLRDPSSDSDDQKRKDEAVFDAGSLRSLWRERIYGGWMLYIVQEGIGDIQMERPEILDVKEKYGLELYNTIKKAWFEYQERRRTGVVFKPWNYDAGREQTLTELLVPLAGTIDNLRELNPPQ</sequence>
<accession>D7KRQ3</accession>
<gene>
    <name evidence="3" type="ORF">ARALYDRAFT_895274</name>
</gene>
<dbReference type="OrthoDB" id="1027856at2759"/>
<evidence type="ECO:0000313" key="4">
    <source>
        <dbReference type="Proteomes" id="UP000008694"/>
    </source>
</evidence>
<evidence type="ECO:0000313" key="3">
    <source>
        <dbReference type="EMBL" id="EFH63780.1"/>
    </source>
</evidence>
<dbReference type="AlphaFoldDB" id="D7KRQ3"/>
<dbReference type="Gramene" id="scaffold_202348.1">
    <property type="protein sequence ID" value="scaffold_202348.1"/>
    <property type="gene ID" value="scaffold_202348.1"/>
</dbReference>
<feature type="coiled-coil region" evidence="1">
    <location>
        <begin position="3"/>
        <end position="37"/>
    </location>
</feature>
<dbReference type="Proteomes" id="UP000008694">
    <property type="component" value="Unassembled WGS sequence"/>
</dbReference>
<organism evidence="4">
    <name type="scientific">Arabidopsis lyrata subsp. lyrata</name>
    <name type="common">Lyre-leaved rock-cress</name>
    <dbReference type="NCBI Taxonomy" id="81972"/>
    <lineage>
        <taxon>Eukaryota</taxon>
        <taxon>Viridiplantae</taxon>
        <taxon>Streptophyta</taxon>
        <taxon>Embryophyta</taxon>
        <taxon>Tracheophyta</taxon>
        <taxon>Spermatophyta</taxon>
        <taxon>Magnoliopsida</taxon>
        <taxon>eudicotyledons</taxon>
        <taxon>Gunneridae</taxon>
        <taxon>Pentapetalae</taxon>
        <taxon>rosids</taxon>
        <taxon>malvids</taxon>
        <taxon>Brassicales</taxon>
        <taxon>Brassicaceae</taxon>
        <taxon>Camelineae</taxon>
        <taxon>Arabidopsis</taxon>
    </lineage>
</organism>
<evidence type="ECO:0000259" key="2">
    <source>
        <dbReference type="Pfam" id="PF03469"/>
    </source>
</evidence>
<feature type="domain" description="Factor of DNA methylation 1-5/IDN2" evidence="2">
    <location>
        <begin position="106"/>
        <end position="198"/>
    </location>
</feature>